<keyword evidence="2" id="KW-1185">Reference proteome</keyword>
<sequence length="169" mass="19586">MTMSSKSFTLYQLADQYLQLAQAMRDTEVPDEVVDKTLAAASGDIEHKAWNITALMQEFEGQIAMMKLAEQRMAFRRKSLEKRTETLRQYLLQHLCRVGIFEIETPEFAIRVYDNPPRVILDDEDLVPAEYKEEEVVVSVRKDELRRAMLEGEIIPGAHLERSQRLAIK</sequence>
<dbReference type="EMBL" id="BMYP01000061">
    <property type="protein sequence ID" value="GHD81855.1"/>
    <property type="molecule type" value="Genomic_DNA"/>
</dbReference>
<gene>
    <name evidence="1" type="ORF">GCM10011419_28520</name>
</gene>
<accession>A0ABQ3HGA0</accession>
<proteinExistence type="predicted"/>
<evidence type="ECO:0000313" key="1">
    <source>
        <dbReference type="EMBL" id="GHD81855.1"/>
    </source>
</evidence>
<organism evidence="1 2">
    <name type="scientific">Vogesella fluminis</name>
    <dbReference type="NCBI Taxonomy" id="1069161"/>
    <lineage>
        <taxon>Bacteria</taxon>
        <taxon>Pseudomonadati</taxon>
        <taxon>Pseudomonadota</taxon>
        <taxon>Betaproteobacteria</taxon>
        <taxon>Neisseriales</taxon>
        <taxon>Chromobacteriaceae</taxon>
        <taxon>Vogesella</taxon>
    </lineage>
</organism>
<evidence type="ECO:0008006" key="3">
    <source>
        <dbReference type="Google" id="ProtNLM"/>
    </source>
</evidence>
<comment type="caution">
    <text evidence="1">The sequence shown here is derived from an EMBL/GenBank/DDBJ whole genome shotgun (WGS) entry which is preliminary data.</text>
</comment>
<reference evidence="2" key="1">
    <citation type="journal article" date="2019" name="Int. J. Syst. Evol. Microbiol.">
        <title>The Global Catalogue of Microorganisms (GCM) 10K type strain sequencing project: providing services to taxonomists for standard genome sequencing and annotation.</title>
        <authorList>
            <consortium name="The Broad Institute Genomics Platform"/>
            <consortium name="The Broad Institute Genome Sequencing Center for Infectious Disease"/>
            <person name="Wu L."/>
            <person name="Ma J."/>
        </authorList>
    </citation>
    <scope>NUCLEOTIDE SEQUENCE [LARGE SCALE GENOMIC DNA]</scope>
    <source>
        <strain evidence="2">KCTC 23713</strain>
    </source>
</reference>
<protein>
    <recommendedName>
        <fullName evidence="3">Siphovirus Gp157 family protein</fullName>
    </recommendedName>
</protein>
<evidence type="ECO:0000313" key="2">
    <source>
        <dbReference type="Proteomes" id="UP000662678"/>
    </source>
</evidence>
<name>A0ABQ3HGA0_9NEIS</name>
<dbReference type="Pfam" id="PF05565">
    <property type="entry name" value="Sipho_Gp157"/>
    <property type="match status" value="1"/>
</dbReference>
<dbReference type="Proteomes" id="UP000662678">
    <property type="component" value="Unassembled WGS sequence"/>
</dbReference>
<dbReference type="InterPro" id="IPR008840">
    <property type="entry name" value="Sipho_Gp157"/>
</dbReference>